<feature type="compositionally biased region" description="Basic and acidic residues" evidence="1">
    <location>
        <begin position="124"/>
        <end position="147"/>
    </location>
</feature>
<evidence type="ECO:0000313" key="2">
    <source>
        <dbReference type="EMBL" id="KAK3688703.1"/>
    </source>
</evidence>
<feature type="compositionally biased region" description="Basic and acidic residues" evidence="1">
    <location>
        <begin position="49"/>
        <end position="60"/>
    </location>
</feature>
<reference evidence="2" key="2">
    <citation type="submission" date="2023-06" db="EMBL/GenBank/DDBJ databases">
        <authorList>
            <consortium name="Lawrence Berkeley National Laboratory"/>
            <person name="Haridas S."/>
            <person name="Hensen N."/>
            <person name="Bonometti L."/>
            <person name="Westerberg I."/>
            <person name="Brannstrom I.O."/>
            <person name="Guillou S."/>
            <person name="Cros-Aarteil S."/>
            <person name="Calhoun S."/>
            <person name="Kuo A."/>
            <person name="Mondo S."/>
            <person name="Pangilinan J."/>
            <person name="Riley R."/>
            <person name="Labutti K."/>
            <person name="Andreopoulos B."/>
            <person name="Lipzen A."/>
            <person name="Chen C."/>
            <person name="Yanf M."/>
            <person name="Daum C."/>
            <person name="Ng V."/>
            <person name="Clum A."/>
            <person name="Steindorff A."/>
            <person name="Ohm R."/>
            <person name="Martin F."/>
            <person name="Silar P."/>
            <person name="Natvig D."/>
            <person name="Lalanne C."/>
            <person name="Gautier V."/>
            <person name="Ament-Velasquez S.L."/>
            <person name="Kruys A."/>
            <person name="Hutchinson M.I."/>
            <person name="Powell A.J."/>
            <person name="Barry K."/>
            <person name="Miller A.N."/>
            <person name="Grigoriev I.V."/>
            <person name="Debuchy R."/>
            <person name="Gladieux P."/>
            <person name="Thoren M.H."/>
            <person name="Johannesson H."/>
        </authorList>
    </citation>
    <scope>NUCLEOTIDE SEQUENCE</scope>
    <source>
        <strain evidence="2">CBS 314.62</strain>
    </source>
</reference>
<gene>
    <name evidence="2" type="ORF">B0T22DRAFT_440232</name>
</gene>
<evidence type="ECO:0000256" key="1">
    <source>
        <dbReference type="SAM" id="MobiDB-lite"/>
    </source>
</evidence>
<dbReference type="EMBL" id="JAULSO010000002">
    <property type="protein sequence ID" value="KAK3688703.1"/>
    <property type="molecule type" value="Genomic_DNA"/>
</dbReference>
<evidence type="ECO:0000313" key="3">
    <source>
        <dbReference type="Proteomes" id="UP001270362"/>
    </source>
</evidence>
<feature type="compositionally biased region" description="Gly residues" evidence="1">
    <location>
        <begin position="82"/>
        <end position="91"/>
    </location>
</feature>
<feature type="compositionally biased region" description="Polar residues" evidence="1">
    <location>
        <begin position="26"/>
        <end position="35"/>
    </location>
</feature>
<dbReference type="AlphaFoldDB" id="A0AAE0XA51"/>
<feature type="region of interest" description="Disordered" evidence="1">
    <location>
        <begin position="1"/>
        <end position="167"/>
    </location>
</feature>
<feature type="compositionally biased region" description="Basic and acidic residues" evidence="1">
    <location>
        <begin position="157"/>
        <end position="167"/>
    </location>
</feature>
<dbReference type="Proteomes" id="UP001270362">
    <property type="component" value="Unassembled WGS sequence"/>
</dbReference>
<protein>
    <submittedName>
        <fullName evidence="2">Uncharacterized protein</fullName>
    </submittedName>
</protein>
<feature type="compositionally biased region" description="Low complexity" evidence="1">
    <location>
        <begin position="37"/>
        <end position="48"/>
    </location>
</feature>
<keyword evidence="3" id="KW-1185">Reference proteome</keyword>
<reference evidence="2" key="1">
    <citation type="journal article" date="2023" name="Mol. Phylogenet. Evol.">
        <title>Genome-scale phylogeny and comparative genomics of the fungal order Sordariales.</title>
        <authorList>
            <person name="Hensen N."/>
            <person name="Bonometti L."/>
            <person name="Westerberg I."/>
            <person name="Brannstrom I.O."/>
            <person name="Guillou S."/>
            <person name="Cros-Aarteil S."/>
            <person name="Calhoun S."/>
            <person name="Haridas S."/>
            <person name="Kuo A."/>
            <person name="Mondo S."/>
            <person name="Pangilinan J."/>
            <person name="Riley R."/>
            <person name="LaButti K."/>
            <person name="Andreopoulos B."/>
            <person name="Lipzen A."/>
            <person name="Chen C."/>
            <person name="Yan M."/>
            <person name="Daum C."/>
            <person name="Ng V."/>
            <person name="Clum A."/>
            <person name="Steindorff A."/>
            <person name="Ohm R.A."/>
            <person name="Martin F."/>
            <person name="Silar P."/>
            <person name="Natvig D.O."/>
            <person name="Lalanne C."/>
            <person name="Gautier V."/>
            <person name="Ament-Velasquez S.L."/>
            <person name="Kruys A."/>
            <person name="Hutchinson M.I."/>
            <person name="Powell A.J."/>
            <person name="Barry K."/>
            <person name="Miller A.N."/>
            <person name="Grigoriev I.V."/>
            <person name="Debuchy R."/>
            <person name="Gladieux P."/>
            <person name="Hiltunen Thoren M."/>
            <person name="Johannesson H."/>
        </authorList>
    </citation>
    <scope>NUCLEOTIDE SEQUENCE</scope>
    <source>
        <strain evidence="2">CBS 314.62</strain>
    </source>
</reference>
<sequence>MNRLAQRALTTFTFPLHAKPPLQFRTYATTTTSAPKGSEQASAQSGGSRSKDYTEAHHANNNDSDSPAPTEGVIRDSLSEGGAKGRTGGGKPLHSSRDPPPRPTVRNASVAADKKLSAEQQAEVDAHNADFEKKHDKAQAAADDKVHKSFWSGQGSREGRKEGGGGE</sequence>
<accession>A0AAE0XA51</accession>
<comment type="caution">
    <text evidence="2">The sequence shown here is derived from an EMBL/GenBank/DDBJ whole genome shotgun (WGS) entry which is preliminary data.</text>
</comment>
<name>A0AAE0XA51_9PEZI</name>
<proteinExistence type="predicted"/>
<organism evidence="2 3">
    <name type="scientific">Podospora appendiculata</name>
    <dbReference type="NCBI Taxonomy" id="314037"/>
    <lineage>
        <taxon>Eukaryota</taxon>
        <taxon>Fungi</taxon>
        <taxon>Dikarya</taxon>
        <taxon>Ascomycota</taxon>
        <taxon>Pezizomycotina</taxon>
        <taxon>Sordariomycetes</taxon>
        <taxon>Sordariomycetidae</taxon>
        <taxon>Sordariales</taxon>
        <taxon>Podosporaceae</taxon>
        <taxon>Podospora</taxon>
    </lineage>
</organism>